<proteinExistence type="predicted"/>
<feature type="compositionally biased region" description="Low complexity" evidence="1">
    <location>
        <begin position="152"/>
        <end position="165"/>
    </location>
</feature>
<accession>A0A6A6BPZ6</accession>
<feature type="region of interest" description="Disordered" evidence="1">
    <location>
        <begin position="147"/>
        <end position="169"/>
    </location>
</feature>
<evidence type="ECO:0000313" key="2">
    <source>
        <dbReference type="EMBL" id="KAF2146202.1"/>
    </source>
</evidence>
<reference evidence="2" key="1">
    <citation type="journal article" date="2020" name="Stud. Mycol.">
        <title>101 Dothideomycetes genomes: a test case for predicting lifestyles and emergence of pathogens.</title>
        <authorList>
            <person name="Haridas S."/>
            <person name="Albert R."/>
            <person name="Binder M."/>
            <person name="Bloem J."/>
            <person name="Labutti K."/>
            <person name="Salamov A."/>
            <person name="Andreopoulos B."/>
            <person name="Baker S."/>
            <person name="Barry K."/>
            <person name="Bills G."/>
            <person name="Bluhm B."/>
            <person name="Cannon C."/>
            <person name="Castanera R."/>
            <person name="Culley D."/>
            <person name="Daum C."/>
            <person name="Ezra D."/>
            <person name="Gonzalez J."/>
            <person name="Henrissat B."/>
            <person name="Kuo A."/>
            <person name="Liang C."/>
            <person name="Lipzen A."/>
            <person name="Lutzoni F."/>
            <person name="Magnuson J."/>
            <person name="Mondo S."/>
            <person name="Nolan M."/>
            <person name="Ohm R."/>
            <person name="Pangilinan J."/>
            <person name="Park H.-J."/>
            <person name="Ramirez L."/>
            <person name="Alfaro M."/>
            <person name="Sun H."/>
            <person name="Tritt A."/>
            <person name="Yoshinaga Y."/>
            <person name="Zwiers L.-H."/>
            <person name="Turgeon B."/>
            <person name="Goodwin S."/>
            <person name="Spatafora J."/>
            <person name="Crous P."/>
            <person name="Grigoriev I."/>
        </authorList>
    </citation>
    <scope>NUCLEOTIDE SEQUENCE</scope>
    <source>
        <strain evidence="2">CBS 121167</strain>
    </source>
</reference>
<name>A0A6A6BPZ6_9PEZI</name>
<feature type="region of interest" description="Disordered" evidence="1">
    <location>
        <begin position="259"/>
        <end position="278"/>
    </location>
</feature>
<dbReference type="Proteomes" id="UP000799438">
    <property type="component" value="Unassembled WGS sequence"/>
</dbReference>
<gene>
    <name evidence="2" type="ORF">K452DRAFT_107417</name>
</gene>
<dbReference type="GeneID" id="54292472"/>
<dbReference type="AlphaFoldDB" id="A0A6A6BPZ6"/>
<evidence type="ECO:0000256" key="1">
    <source>
        <dbReference type="SAM" id="MobiDB-lite"/>
    </source>
</evidence>
<protein>
    <submittedName>
        <fullName evidence="2">Uncharacterized protein</fullName>
    </submittedName>
</protein>
<dbReference type="EMBL" id="ML995476">
    <property type="protein sequence ID" value="KAF2146202.1"/>
    <property type="molecule type" value="Genomic_DNA"/>
</dbReference>
<feature type="compositionally biased region" description="Basic and acidic residues" evidence="1">
    <location>
        <begin position="1"/>
        <end position="23"/>
    </location>
</feature>
<organism evidence="2 3">
    <name type="scientific">Aplosporella prunicola CBS 121167</name>
    <dbReference type="NCBI Taxonomy" id="1176127"/>
    <lineage>
        <taxon>Eukaryota</taxon>
        <taxon>Fungi</taxon>
        <taxon>Dikarya</taxon>
        <taxon>Ascomycota</taxon>
        <taxon>Pezizomycotina</taxon>
        <taxon>Dothideomycetes</taxon>
        <taxon>Dothideomycetes incertae sedis</taxon>
        <taxon>Botryosphaeriales</taxon>
        <taxon>Aplosporellaceae</taxon>
        <taxon>Aplosporella</taxon>
    </lineage>
</organism>
<sequence>MSRTGLHDEPGPHGSRRLTERRQGGSIRGGTRAASCCCTTRYRGSLDLELYDQIATTAFPRLTTFHLARLARRGNGLLELARQSIAQTSPRPNSSPHSLSLSAQTLYSSTANGAPKMSNIMATSPHMQSLALARLQRAQARLQDLHSDYSTEPSSSLELSRSPSRATSSVKRTLSSAVSRMSAATSISSADPDQACSRAAAAAAAAAVAHEEEERPEPDPRAKEGMKLLRSAQDRLRDRCSFEYDDVVDSRKQPITAMHDGTTQQQQQPQSQPRPPALATTLDATFDEPYTAAPDFVFGPFADEAKQHGQHHQHDSSYQIFPRPSALLAQAAAPPPSPSADSADPRDADRALARARALARGTFRMLVEEAKTEPRLKPILYAYRDRVMRGREMWRPEDFDEILDRAEEVIWGLVC</sequence>
<keyword evidence="3" id="KW-1185">Reference proteome</keyword>
<feature type="region of interest" description="Disordered" evidence="1">
    <location>
        <begin position="1"/>
        <end position="31"/>
    </location>
</feature>
<dbReference type="RefSeq" id="XP_033401911.1">
    <property type="nucleotide sequence ID" value="XM_033534980.1"/>
</dbReference>
<evidence type="ECO:0000313" key="3">
    <source>
        <dbReference type="Proteomes" id="UP000799438"/>
    </source>
</evidence>
<feature type="region of interest" description="Disordered" evidence="1">
    <location>
        <begin position="329"/>
        <end position="350"/>
    </location>
</feature>